<dbReference type="SUPFAM" id="SSF56219">
    <property type="entry name" value="DNase I-like"/>
    <property type="match status" value="1"/>
</dbReference>
<dbReference type="RefSeq" id="XP_060676300.1">
    <property type="nucleotide sequence ID" value="XM_060820317.1"/>
</dbReference>
<dbReference type="PANTHER" id="PTHR33710">
    <property type="entry name" value="BNAC02G09200D PROTEIN"/>
    <property type="match status" value="1"/>
</dbReference>
<name>A0ABM4AHU0_ZIZJJ</name>
<evidence type="ECO:0000313" key="1">
    <source>
        <dbReference type="Proteomes" id="UP001652623"/>
    </source>
</evidence>
<dbReference type="GeneID" id="132805404"/>
<proteinExistence type="predicted"/>
<gene>
    <name evidence="2" type="primary">LOC132805404</name>
</gene>
<evidence type="ECO:0000313" key="2">
    <source>
        <dbReference type="RefSeq" id="XP_060676300.1"/>
    </source>
</evidence>
<dbReference type="PANTHER" id="PTHR33710:SF71">
    <property type="entry name" value="ENDONUCLEASE_EXONUCLEASE_PHOSPHATASE DOMAIN-CONTAINING PROTEIN"/>
    <property type="match status" value="1"/>
</dbReference>
<keyword evidence="1" id="KW-1185">Reference proteome</keyword>
<dbReference type="Proteomes" id="UP001652623">
    <property type="component" value="Chromosome 9"/>
</dbReference>
<organism evidence="1 2">
    <name type="scientific">Ziziphus jujuba</name>
    <name type="common">Chinese jujube</name>
    <name type="synonym">Ziziphus sativa</name>
    <dbReference type="NCBI Taxonomy" id="326968"/>
    <lineage>
        <taxon>Eukaryota</taxon>
        <taxon>Viridiplantae</taxon>
        <taxon>Streptophyta</taxon>
        <taxon>Embryophyta</taxon>
        <taxon>Tracheophyta</taxon>
        <taxon>Spermatophyta</taxon>
        <taxon>Magnoliopsida</taxon>
        <taxon>eudicotyledons</taxon>
        <taxon>Gunneridae</taxon>
        <taxon>Pentapetalae</taxon>
        <taxon>rosids</taxon>
        <taxon>fabids</taxon>
        <taxon>Rosales</taxon>
        <taxon>Rhamnaceae</taxon>
        <taxon>Paliureae</taxon>
        <taxon>Ziziphus</taxon>
    </lineage>
</organism>
<reference evidence="2" key="1">
    <citation type="submission" date="2025-08" db="UniProtKB">
        <authorList>
            <consortium name="RefSeq"/>
        </authorList>
    </citation>
    <scope>IDENTIFICATION</scope>
    <source>
        <tissue evidence="2">Seedling</tissue>
    </source>
</reference>
<accession>A0ABM4AHU0</accession>
<dbReference type="InterPro" id="IPR036691">
    <property type="entry name" value="Endo/exonu/phosph_ase_sf"/>
</dbReference>
<dbReference type="Gene3D" id="3.60.10.10">
    <property type="entry name" value="Endonuclease/exonuclease/phosphatase"/>
    <property type="match status" value="1"/>
</dbReference>
<sequence>MSILSWNCRGLEKASTVRGLLYLVGKSSLLDLFLIETKAVDSRIHKIAKNLPFDNIGTIDAHHSTGSLALLWSKELDWTVVYKSDWIIEVEAILNNGKVVNCWFCYCPAKRTLRKDFWQELVNAVNSGSHIWMCMGDFKDVVSQEEKSMGQLVNSKSNHYLSNFMLEMGAIDIGYSGYSYTRCNRRWGNANIQERIDRVIASSEWRILFNQAGVVHLPPSGSDHLPIQLF</sequence>
<protein>
    <submittedName>
        <fullName evidence="2">Uncharacterized protein LOC132805404</fullName>
    </submittedName>
</protein>